<comment type="caution">
    <text evidence="5">The sequence shown here is derived from an EMBL/GenBank/DDBJ whole genome shotgun (WGS) entry which is preliminary data.</text>
</comment>
<evidence type="ECO:0000256" key="1">
    <source>
        <dbReference type="ARBA" id="ARBA00022729"/>
    </source>
</evidence>
<evidence type="ECO:0000313" key="6">
    <source>
        <dbReference type="Proteomes" id="UP001141950"/>
    </source>
</evidence>
<accession>A0A9X2MVT2</accession>
<dbReference type="AlphaFoldDB" id="A0A9X2MVT2"/>
<keyword evidence="1 3" id="KW-0732">Signal</keyword>
<dbReference type="EMBL" id="JANIPJ010000026">
    <property type="protein sequence ID" value="MCR2807390.1"/>
    <property type="molecule type" value="Genomic_DNA"/>
</dbReference>
<protein>
    <submittedName>
        <fullName evidence="5">Alginate lyase family protein</fullName>
    </submittedName>
</protein>
<gene>
    <name evidence="5" type="ORF">NQZ67_26230</name>
</gene>
<dbReference type="SUPFAM" id="SSF48230">
    <property type="entry name" value="Chondroitin AC/alginate lyase"/>
    <property type="match status" value="1"/>
</dbReference>
<keyword evidence="2 5" id="KW-0456">Lyase</keyword>
<evidence type="ECO:0000259" key="4">
    <source>
        <dbReference type="Pfam" id="PF05426"/>
    </source>
</evidence>
<feature type="signal peptide" evidence="3">
    <location>
        <begin position="1"/>
        <end position="22"/>
    </location>
</feature>
<evidence type="ECO:0000256" key="2">
    <source>
        <dbReference type="ARBA" id="ARBA00023239"/>
    </source>
</evidence>
<dbReference type="Pfam" id="PF05426">
    <property type="entry name" value="Alginate_lyase"/>
    <property type="match status" value="1"/>
</dbReference>
<proteinExistence type="predicted"/>
<dbReference type="InterPro" id="IPR008929">
    <property type="entry name" value="Chondroitin_lyas"/>
</dbReference>
<feature type="domain" description="Alginate lyase" evidence="4">
    <location>
        <begin position="106"/>
        <end position="387"/>
    </location>
</feature>
<name>A0A9X2MVT2_9BACL</name>
<evidence type="ECO:0000256" key="3">
    <source>
        <dbReference type="SAM" id="SignalP"/>
    </source>
</evidence>
<sequence length="441" mass="49215">MIVLKRLCSLMVFLCLFFSLIAACKTNSAKVTEVVPEAPLRSAASPVSQSDNSSFVASKMQPGMPLILADRNGLASFRDNLPQELGYSMQILKSAAEKAFKEDPPSVTAKTSLPASADPHDYVSFSIYYWPDPAKKDGKPYIFKDGHVNPEYEDSTKYDSIRMNHMITMVDQLSYAYTLTGDQSYAEAAAKLLKVWFLNDDTNMNPNMKFGQEIPGKANGSPSGIIEGRRFISVIDSVHMIEGSDAWTEADDQGMKKWFHEYVTWLRTSEFGKRAERSNNNNGVWYDAITAASAWFSGDVDLARTIVEAAKTNRIDKQIKPDGTMPRELERNKSLQSTVSNLEAFITLSRIGDMVGVNLWDYTSGSGQNLKNAVHFVLPSILGQKKWEYKDIGGANLGPGFARYVSMWALHDSDVDMNEVKDRLLQSKYGIELISTMSFMK</sequence>
<dbReference type="PROSITE" id="PS51257">
    <property type="entry name" value="PROKAR_LIPOPROTEIN"/>
    <property type="match status" value="1"/>
</dbReference>
<dbReference type="InterPro" id="IPR008397">
    <property type="entry name" value="Alginate_lyase_dom"/>
</dbReference>
<dbReference type="GO" id="GO:0016829">
    <property type="term" value="F:lyase activity"/>
    <property type="evidence" value="ECO:0007669"/>
    <property type="project" value="UniProtKB-KW"/>
</dbReference>
<evidence type="ECO:0000313" key="5">
    <source>
        <dbReference type="EMBL" id="MCR2807390.1"/>
    </source>
</evidence>
<dbReference type="Proteomes" id="UP001141950">
    <property type="component" value="Unassembled WGS sequence"/>
</dbReference>
<organism evidence="5 6">
    <name type="scientific">Paenibacillus soyae</name>
    <dbReference type="NCBI Taxonomy" id="2969249"/>
    <lineage>
        <taxon>Bacteria</taxon>
        <taxon>Bacillati</taxon>
        <taxon>Bacillota</taxon>
        <taxon>Bacilli</taxon>
        <taxon>Bacillales</taxon>
        <taxon>Paenibacillaceae</taxon>
        <taxon>Paenibacillus</taxon>
    </lineage>
</organism>
<dbReference type="GO" id="GO:0042597">
    <property type="term" value="C:periplasmic space"/>
    <property type="evidence" value="ECO:0007669"/>
    <property type="project" value="InterPro"/>
</dbReference>
<keyword evidence="6" id="KW-1185">Reference proteome</keyword>
<dbReference type="RefSeq" id="WP_257451822.1">
    <property type="nucleotide sequence ID" value="NZ_JANIPJ010000026.1"/>
</dbReference>
<dbReference type="Gene3D" id="1.50.10.100">
    <property type="entry name" value="Chondroitin AC/alginate lyase"/>
    <property type="match status" value="1"/>
</dbReference>
<reference evidence="5" key="1">
    <citation type="submission" date="2022-08" db="EMBL/GenBank/DDBJ databases">
        <title>The genomic sequence of strain Paenibacillus sp. SCIV0701.</title>
        <authorList>
            <person name="Zhao H."/>
        </authorList>
    </citation>
    <scope>NUCLEOTIDE SEQUENCE</scope>
    <source>
        <strain evidence="5">SCIV0701</strain>
    </source>
</reference>
<feature type="chain" id="PRO_5040884644" evidence="3">
    <location>
        <begin position="23"/>
        <end position="441"/>
    </location>
</feature>